<evidence type="ECO:0000259" key="4">
    <source>
        <dbReference type="Pfam" id="PF01872"/>
    </source>
</evidence>
<evidence type="ECO:0000313" key="6">
    <source>
        <dbReference type="Proteomes" id="UP000307874"/>
    </source>
</evidence>
<dbReference type="AlphaFoldDB" id="A0A5C4JYH5"/>
<organism evidence="5 6">
    <name type="scientific">Martelella lutilitoris</name>
    <dbReference type="NCBI Taxonomy" id="2583532"/>
    <lineage>
        <taxon>Bacteria</taxon>
        <taxon>Pseudomonadati</taxon>
        <taxon>Pseudomonadota</taxon>
        <taxon>Alphaproteobacteria</taxon>
        <taxon>Hyphomicrobiales</taxon>
        <taxon>Aurantimonadaceae</taxon>
        <taxon>Martelella</taxon>
    </lineage>
</organism>
<keyword evidence="2" id="KW-0521">NADP</keyword>
<comment type="pathway">
    <text evidence="1">Cofactor biosynthesis; riboflavin biosynthesis.</text>
</comment>
<keyword evidence="6" id="KW-1185">Reference proteome</keyword>
<dbReference type="GO" id="GO:0009231">
    <property type="term" value="P:riboflavin biosynthetic process"/>
    <property type="evidence" value="ECO:0007669"/>
    <property type="project" value="InterPro"/>
</dbReference>
<name>A0A5C4JYH5_9HYPH</name>
<evidence type="ECO:0000313" key="5">
    <source>
        <dbReference type="EMBL" id="TNB49659.1"/>
    </source>
</evidence>
<dbReference type="EMBL" id="VCLB01000001">
    <property type="protein sequence ID" value="TNB49659.1"/>
    <property type="molecule type" value="Genomic_DNA"/>
</dbReference>
<dbReference type="InterPro" id="IPR024072">
    <property type="entry name" value="DHFR-like_dom_sf"/>
</dbReference>
<reference evidence="5 6" key="1">
    <citation type="submission" date="2019-05" db="EMBL/GenBank/DDBJ databases">
        <authorList>
            <person name="Lee S.D."/>
        </authorList>
    </citation>
    <scope>NUCLEOTIDE SEQUENCE [LARGE SCALE GENOMIC DNA]</scope>
    <source>
        <strain evidence="5 6">GH2-6</strain>
    </source>
</reference>
<dbReference type="OrthoDB" id="2313602at2"/>
<accession>A0A5C4JYH5</accession>
<sequence>MNTIDMTDAVWQRLLSIREGETVAGEAAAMALYGPIAGARGRFIIAQVGQSLDGRIATPSGDAMDVSGPDGLAHLHRCRALVDAVIVGVNTVKADNPRLSVRLVDGPSPVRVVIDCNGALDGDEGLFHDGGAPVIVVTSADAPGKGLPNAETIRLQSSGKGLATGAILDALAARGLHRVLVEGGARTIARFIEERQVDRLHVAISPLIIGAGPSGINLPPVARLADALRPPAAVYNLGSDVLFDCALSDRQGQ</sequence>
<dbReference type="GO" id="GO:0008703">
    <property type="term" value="F:5-amino-6-(5-phosphoribosylamino)uracil reductase activity"/>
    <property type="evidence" value="ECO:0007669"/>
    <property type="project" value="InterPro"/>
</dbReference>
<dbReference type="PANTHER" id="PTHR38011">
    <property type="entry name" value="DIHYDROFOLATE REDUCTASE FAMILY PROTEIN (AFU_ORTHOLOGUE AFUA_8G06820)"/>
    <property type="match status" value="1"/>
</dbReference>
<keyword evidence="3" id="KW-0560">Oxidoreductase</keyword>
<dbReference type="InterPro" id="IPR002734">
    <property type="entry name" value="RibDG_C"/>
</dbReference>
<gene>
    <name evidence="5" type="ORF">FF124_01490</name>
</gene>
<evidence type="ECO:0000256" key="3">
    <source>
        <dbReference type="ARBA" id="ARBA00023002"/>
    </source>
</evidence>
<dbReference type="SUPFAM" id="SSF53597">
    <property type="entry name" value="Dihydrofolate reductase-like"/>
    <property type="match status" value="1"/>
</dbReference>
<dbReference type="Gene3D" id="3.40.430.10">
    <property type="entry name" value="Dihydrofolate Reductase, subunit A"/>
    <property type="match status" value="1"/>
</dbReference>
<feature type="domain" description="Bacterial bifunctional deaminase-reductase C-terminal" evidence="4">
    <location>
        <begin position="42"/>
        <end position="217"/>
    </location>
</feature>
<dbReference type="Proteomes" id="UP000307874">
    <property type="component" value="Unassembled WGS sequence"/>
</dbReference>
<dbReference type="PANTHER" id="PTHR38011:SF7">
    <property type="entry name" value="2,5-DIAMINO-6-RIBOSYLAMINO-4(3H)-PYRIMIDINONE 5'-PHOSPHATE REDUCTASE"/>
    <property type="match status" value="1"/>
</dbReference>
<comment type="caution">
    <text evidence="5">The sequence shown here is derived from an EMBL/GenBank/DDBJ whole genome shotgun (WGS) entry which is preliminary data.</text>
</comment>
<dbReference type="InterPro" id="IPR050765">
    <property type="entry name" value="Riboflavin_Biosynth_HTPR"/>
</dbReference>
<evidence type="ECO:0000256" key="1">
    <source>
        <dbReference type="ARBA" id="ARBA00005104"/>
    </source>
</evidence>
<dbReference type="RefSeq" id="WP_138746701.1">
    <property type="nucleotide sequence ID" value="NZ_VCLB01000001.1"/>
</dbReference>
<proteinExistence type="predicted"/>
<reference evidence="5 6" key="2">
    <citation type="submission" date="2019-06" db="EMBL/GenBank/DDBJ databases">
        <title>Martelella lutilitoris sp. nov., isolated from a tidal mudflat.</title>
        <authorList>
            <person name="Kim Y.-J."/>
        </authorList>
    </citation>
    <scope>NUCLEOTIDE SEQUENCE [LARGE SCALE GENOMIC DNA]</scope>
    <source>
        <strain evidence="5 6">GH2-6</strain>
    </source>
</reference>
<evidence type="ECO:0000256" key="2">
    <source>
        <dbReference type="ARBA" id="ARBA00022857"/>
    </source>
</evidence>
<protein>
    <submittedName>
        <fullName evidence="5">RibD family protein</fullName>
    </submittedName>
</protein>
<dbReference type="Pfam" id="PF01872">
    <property type="entry name" value="RibD_C"/>
    <property type="match status" value="1"/>
</dbReference>